<name>A0A4R8EI14_9BACT</name>
<dbReference type="SUPFAM" id="SSF53067">
    <property type="entry name" value="Actin-like ATPase domain"/>
    <property type="match status" value="1"/>
</dbReference>
<dbReference type="Proteomes" id="UP000294817">
    <property type="component" value="Unassembled WGS sequence"/>
</dbReference>
<evidence type="ECO:0000313" key="2">
    <source>
        <dbReference type="Proteomes" id="UP000294817"/>
    </source>
</evidence>
<reference evidence="1 2" key="1">
    <citation type="submission" date="2019-03" db="EMBL/GenBank/DDBJ databases">
        <title>Genomic Encyclopedia of Type Strains, Phase IV (KMG-IV): sequencing the most valuable type-strain genomes for metagenomic binning, comparative biology and taxonomic classification.</title>
        <authorList>
            <person name="Goeker M."/>
        </authorList>
    </citation>
    <scope>NUCLEOTIDE SEQUENCE [LARGE SCALE GENOMIC DNA]</scope>
    <source>
        <strain evidence="1 2">DSM 13575</strain>
    </source>
</reference>
<dbReference type="InterPro" id="IPR043129">
    <property type="entry name" value="ATPase_NBD"/>
</dbReference>
<organism evidence="1 2">
    <name type="scientific">Petrotoga sibirica</name>
    <dbReference type="NCBI Taxonomy" id="156202"/>
    <lineage>
        <taxon>Bacteria</taxon>
        <taxon>Thermotogati</taxon>
        <taxon>Thermotogota</taxon>
        <taxon>Thermotogae</taxon>
        <taxon>Petrotogales</taxon>
        <taxon>Petrotogaceae</taxon>
        <taxon>Petrotoga</taxon>
    </lineage>
</organism>
<gene>
    <name evidence="1" type="ORF">C8D74_1241</name>
</gene>
<keyword evidence="2" id="KW-1185">Reference proteome</keyword>
<dbReference type="Gene3D" id="3.30.420.40">
    <property type="match status" value="1"/>
</dbReference>
<dbReference type="AlphaFoldDB" id="A0A4R8EI14"/>
<evidence type="ECO:0000313" key="1">
    <source>
        <dbReference type="EMBL" id="TDX10025.1"/>
    </source>
</evidence>
<protein>
    <submittedName>
        <fullName evidence="1">Uncharacterized protein</fullName>
    </submittedName>
</protein>
<comment type="caution">
    <text evidence="1">The sequence shown here is derived from an EMBL/GenBank/DDBJ whole genome shotgun (WGS) entry which is preliminary data.</text>
</comment>
<dbReference type="EMBL" id="SODZ01000024">
    <property type="protein sequence ID" value="TDX10025.1"/>
    <property type="molecule type" value="Genomic_DNA"/>
</dbReference>
<feature type="non-terminal residue" evidence="1">
    <location>
        <position position="1"/>
    </location>
</feature>
<proteinExistence type="predicted"/>
<sequence length="44" mass="4891">EGIISTSDSDVDVLIVKTNEELMIAQDTKRVVKKFQNGAKEIKV</sequence>
<accession>A0A4R8EI14</accession>